<dbReference type="EMBL" id="UYSL01002796">
    <property type="protein sequence ID" value="VDL66035.1"/>
    <property type="molecule type" value="Genomic_DNA"/>
</dbReference>
<evidence type="ECO:0000313" key="1">
    <source>
        <dbReference type="EMBL" id="VDL66035.1"/>
    </source>
</evidence>
<evidence type="ECO:0000313" key="3">
    <source>
        <dbReference type="WBParaSite" id="NBR_0000244501-mRNA-1"/>
    </source>
</evidence>
<sequence>MAEVTRTSVKRSATLSPIRTLISLYTTEEGADLEQLMVDGIEGMPLKDRLLAQQVFSIDSQQREHSNGFSGEERENNLDLIFTEEGEKQRISICHLISTLLAHQLLVQLIGSILCPCDRLPKGLEKILPAGDGTCRPSELPDDIRTMLHHCLDASFQVIQETDLEFQK</sequence>
<organism evidence="3">
    <name type="scientific">Nippostrongylus brasiliensis</name>
    <name type="common">Rat hookworm</name>
    <dbReference type="NCBI Taxonomy" id="27835"/>
    <lineage>
        <taxon>Eukaryota</taxon>
        <taxon>Metazoa</taxon>
        <taxon>Ecdysozoa</taxon>
        <taxon>Nematoda</taxon>
        <taxon>Chromadorea</taxon>
        <taxon>Rhabditida</taxon>
        <taxon>Rhabditina</taxon>
        <taxon>Rhabditomorpha</taxon>
        <taxon>Strongyloidea</taxon>
        <taxon>Heligmosomidae</taxon>
        <taxon>Nippostrongylus</taxon>
    </lineage>
</organism>
<dbReference type="STRING" id="27835.A0A0N4XIU3"/>
<keyword evidence="2" id="KW-1185">Reference proteome</keyword>
<evidence type="ECO:0000313" key="2">
    <source>
        <dbReference type="Proteomes" id="UP000271162"/>
    </source>
</evidence>
<proteinExistence type="predicted"/>
<reference evidence="3" key="1">
    <citation type="submission" date="2017-02" db="UniProtKB">
        <authorList>
            <consortium name="WormBaseParasite"/>
        </authorList>
    </citation>
    <scope>IDENTIFICATION</scope>
</reference>
<gene>
    <name evidence="1" type="ORF">NBR_LOCUS2446</name>
</gene>
<name>A0A0N4XIU3_NIPBR</name>
<dbReference type="Proteomes" id="UP000271162">
    <property type="component" value="Unassembled WGS sequence"/>
</dbReference>
<protein>
    <submittedName>
        <fullName evidence="3">Rho-GAP domain-containing protein</fullName>
    </submittedName>
</protein>
<dbReference type="WBParaSite" id="NBR_0000244501-mRNA-1">
    <property type="protein sequence ID" value="NBR_0000244501-mRNA-1"/>
    <property type="gene ID" value="NBR_0000244501"/>
</dbReference>
<reference evidence="1 2" key="2">
    <citation type="submission" date="2018-11" db="EMBL/GenBank/DDBJ databases">
        <authorList>
            <consortium name="Pathogen Informatics"/>
        </authorList>
    </citation>
    <scope>NUCLEOTIDE SEQUENCE [LARGE SCALE GENOMIC DNA]</scope>
</reference>
<dbReference type="AlphaFoldDB" id="A0A0N4XIU3"/>
<accession>A0A0N4XIU3</accession>